<comment type="caution">
    <text evidence="7">The sequence shown here is derived from an EMBL/GenBank/DDBJ whole genome shotgun (WGS) entry which is preliminary data.</text>
</comment>
<evidence type="ECO:0000256" key="4">
    <source>
        <dbReference type="ARBA" id="ARBA00023136"/>
    </source>
</evidence>
<sequence>MASHATQSTLTTLGALAATGILGLTLTGCGGQAPSSAGADSESLHVGIFVDNAFGDGDFFDQAAVAIDPLTDEQGAVVKTYEGQLQAQNFAPLLQDAADTNDIVFVLGFEAIDALVSVAERNEDTTFVFVDGIVDSPNVISAEFRTAEGCFMAGALAAVVNQANASTTAGFIGGVNAPVVENCETGFTSGVSNVDPAMQVQGQYVGSFTDPSKGREVAIGLMNKGAFSMFAYAGLSGAGAFDAAKSGENIAPIGIVADKSSLAPGLVPGSLTMRVDTVIESLTEKIVDKSTKKGDQLSYGFKEGGWEMIYSDELVTADQITQLDGLQEKLIAGEVKADGK</sequence>
<evidence type="ECO:0000256" key="5">
    <source>
        <dbReference type="ARBA" id="ARBA00023288"/>
    </source>
</evidence>
<reference evidence="7 8" key="1">
    <citation type="submission" date="2020-02" db="EMBL/GenBank/DDBJ databases">
        <title>Sequencing the genomes of 1000 actinobacteria strains.</title>
        <authorList>
            <person name="Klenk H.-P."/>
        </authorList>
    </citation>
    <scope>NUCLEOTIDE SEQUENCE [LARGE SCALE GENOMIC DNA]</scope>
    <source>
        <strain evidence="7 8">DSM 27960</strain>
    </source>
</reference>
<proteinExistence type="predicted"/>
<gene>
    <name evidence="7" type="ORF">FHX76_002664</name>
</gene>
<keyword evidence="4" id="KW-0472">Membrane</keyword>
<dbReference type="Proteomes" id="UP000541033">
    <property type="component" value="Unassembled WGS sequence"/>
</dbReference>
<dbReference type="EMBL" id="JAAMOX010000002">
    <property type="protein sequence ID" value="NIH54768.1"/>
    <property type="molecule type" value="Genomic_DNA"/>
</dbReference>
<comment type="subcellular location">
    <subcellularLocation>
        <location evidence="1">Cell membrane</location>
    </subcellularLocation>
</comment>
<evidence type="ECO:0000313" key="8">
    <source>
        <dbReference type="Proteomes" id="UP000541033"/>
    </source>
</evidence>
<feature type="domain" description="ABC transporter substrate-binding protein PnrA-like" evidence="6">
    <location>
        <begin position="45"/>
        <end position="331"/>
    </location>
</feature>
<organism evidence="7 8">
    <name type="scientific">Lysinibacter cavernae</name>
    <dbReference type="NCBI Taxonomy" id="1640652"/>
    <lineage>
        <taxon>Bacteria</taxon>
        <taxon>Bacillati</taxon>
        <taxon>Actinomycetota</taxon>
        <taxon>Actinomycetes</taxon>
        <taxon>Micrococcales</taxon>
        <taxon>Microbacteriaceae</taxon>
        <taxon>Lysinibacter</taxon>
    </lineage>
</organism>
<keyword evidence="2" id="KW-1003">Cell membrane</keyword>
<dbReference type="AlphaFoldDB" id="A0A7X5R328"/>
<keyword evidence="3" id="KW-0732">Signal</keyword>
<accession>A0A7X5R328</accession>
<dbReference type="PANTHER" id="PTHR34296">
    <property type="entry name" value="TRANSCRIPTIONAL ACTIVATOR PROTEIN MED"/>
    <property type="match status" value="1"/>
</dbReference>
<dbReference type="GO" id="GO:0005886">
    <property type="term" value="C:plasma membrane"/>
    <property type="evidence" value="ECO:0007669"/>
    <property type="project" value="UniProtKB-SubCell"/>
</dbReference>
<keyword evidence="8" id="KW-1185">Reference proteome</keyword>
<keyword evidence="5" id="KW-0449">Lipoprotein</keyword>
<evidence type="ECO:0000256" key="1">
    <source>
        <dbReference type="ARBA" id="ARBA00004236"/>
    </source>
</evidence>
<dbReference type="Pfam" id="PF02608">
    <property type="entry name" value="Bmp"/>
    <property type="match status" value="1"/>
</dbReference>
<evidence type="ECO:0000259" key="6">
    <source>
        <dbReference type="Pfam" id="PF02608"/>
    </source>
</evidence>
<dbReference type="InterPro" id="IPR003760">
    <property type="entry name" value="PnrA-like"/>
</dbReference>
<name>A0A7X5R328_9MICO</name>
<protein>
    <submittedName>
        <fullName evidence="7">Basic membrane protein A</fullName>
    </submittedName>
</protein>
<evidence type="ECO:0000256" key="2">
    <source>
        <dbReference type="ARBA" id="ARBA00022475"/>
    </source>
</evidence>
<evidence type="ECO:0000313" key="7">
    <source>
        <dbReference type="EMBL" id="NIH54768.1"/>
    </source>
</evidence>
<dbReference type="RefSeq" id="WP_167151306.1">
    <property type="nucleotide sequence ID" value="NZ_JAAMOX010000002.1"/>
</dbReference>
<dbReference type="InterPro" id="IPR050957">
    <property type="entry name" value="BMP_lipoprotein"/>
</dbReference>
<evidence type="ECO:0000256" key="3">
    <source>
        <dbReference type="ARBA" id="ARBA00022729"/>
    </source>
</evidence>
<dbReference type="Gene3D" id="3.40.50.2300">
    <property type="match status" value="2"/>
</dbReference>
<dbReference type="PANTHER" id="PTHR34296:SF2">
    <property type="entry name" value="ABC TRANSPORTER GUANOSINE-BINDING PROTEIN NUPN"/>
    <property type="match status" value="1"/>
</dbReference>